<organism evidence="3 4">
    <name type="scientific">Trapa natans</name>
    <name type="common">Water chestnut</name>
    <dbReference type="NCBI Taxonomy" id="22666"/>
    <lineage>
        <taxon>Eukaryota</taxon>
        <taxon>Viridiplantae</taxon>
        <taxon>Streptophyta</taxon>
        <taxon>Embryophyta</taxon>
        <taxon>Tracheophyta</taxon>
        <taxon>Spermatophyta</taxon>
        <taxon>Magnoliopsida</taxon>
        <taxon>eudicotyledons</taxon>
        <taxon>Gunneridae</taxon>
        <taxon>Pentapetalae</taxon>
        <taxon>rosids</taxon>
        <taxon>malvids</taxon>
        <taxon>Myrtales</taxon>
        <taxon>Lythraceae</taxon>
        <taxon>Trapa</taxon>
    </lineage>
</organism>
<sequence length="449" mass="50858">MPRRNHLASPRAGTFERYCSDSQQDPEKQSYKGALIQNSVSSNSHFPARSICNRTHKPEQAAEGKPNHSQGNGKLEKDHSQRFRTKPDETELKSPQVPRAHRTVDPELIQQEPTDNTKPCVDIQGNIKLGPSFLSDVGNRRMTATEPGAEKFQRREGGESVKSELAKLHASVVIFAALISKRVVGTLDYSINMLPLPAEREDFYISAIHEIKSKEDAQASVHGLSDGTDYDPKTNHKREERELGLKGRKRGINYLYLNDTVAFIPKSSPSPVAPAAAPTTLAARFQQPLCVFAPPDWAMPWDYLQPKHRPEGNHSSTLTFRRRRDMNKFSPVNDSPEGAVVQSKGRIKVTSLELSPKTMIYTVHSLNYLYFSIRHKVFHKLPINFQVMCGSTQLQHVVVLTIFLQKLLIRHDPRVIRLIICILEQLRWILVIFILGNDFMTISFFFLSC</sequence>
<keyword evidence="2" id="KW-0812">Transmembrane</keyword>
<comment type="caution">
    <text evidence="3">The sequence shown here is derived from an EMBL/GenBank/DDBJ whole genome shotgun (WGS) entry which is preliminary data.</text>
</comment>
<evidence type="ECO:0000313" key="3">
    <source>
        <dbReference type="EMBL" id="KAK4783015.1"/>
    </source>
</evidence>
<evidence type="ECO:0000256" key="1">
    <source>
        <dbReference type="SAM" id="MobiDB-lite"/>
    </source>
</evidence>
<feature type="region of interest" description="Disordered" evidence="1">
    <location>
        <begin position="1"/>
        <end position="122"/>
    </location>
</feature>
<proteinExistence type="predicted"/>
<feature type="compositionally biased region" description="Basic and acidic residues" evidence="1">
    <location>
        <begin position="74"/>
        <end position="92"/>
    </location>
</feature>
<name>A0AAN7LDD4_TRANT</name>
<feature type="region of interest" description="Disordered" evidence="1">
    <location>
        <begin position="218"/>
        <end position="238"/>
    </location>
</feature>
<feature type="compositionally biased region" description="Basic and acidic residues" evidence="1">
    <location>
        <begin position="56"/>
        <end position="66"/>
    </location>
</feature>
<protein>
    <submittedName>
        <fullName evidence="3">Uncharacterized protein</fullName>
    </submittedName>
</protein>
<keyword evidence="4" id="KW-1185">Reference proteome</keyword>
<accession>A0AAN7LDD4</accession>
<dbReference type="EMBL" id="JAXQNO010000015">
    <property type="protein sequence ID" value="KAK4783015.1"/>
    <property type="molecule type" value="Genomic_DNA"/>
</dbReference>
<keyword evidence="2" id="KW-1133">Transmembrane helix</keyword>
<evidence type="ECO:0000313" key="4">
    <source>
        <dbReference type="Proteomes" id="UP001346149"/>
    </source>
</evidence>
<dbReference type="AlphaFoldDB" id="A0AAN7LDD4"/>
<dbReference type="Proteomes" id="UP001346149">
    <property type="component" value="Unassembled WGS sequence"/>
</dbReference>
<keyword evidence="2" id="KW-0472">Membrane</keyword>
<feature type="transmembrane region" description="Helical" evidence="2">
    <location>
        <begin position="426"/>
        <end position="447"/>
    </location>
</feature>
<feature type="compositionally biased region" description="Polar residues" evidence="1">
    <location>
        <begin position="36"/>
        <end position="45"/>
    </location>
</feature>
<reference evidence="3 4" key="1">
    <citation type="journal article" date="2023" name="Hortic Res">
        <title>Pangenome of water caltrop reveals structural variations and asymmetric subgenome divergence after allopolyploidization.</title>
        <authorList>
            <person name="Zhang X."/>
            <person name="Chen Y."/>
            <person name="Wang L."/>
            <person name="Yuan Y."/>
            <person name="Fang M."/>
            <person name="Shi L."/>
            <person name="Lu R."/>
            <person name="Comes H.P."/>
            <person name="Ma Y."/>
            <person name="Chen Y."/>
            <person name="Huang G."/>
            <person name="Zhou Y."/>
            <person name="Zheng Z."/>
            <person name="Qiu Y."/>
        </authorList>
    </citation>
    <scope>NUCLEOTIDE SEQUENCE [LARGE SCALE GENOMIC DNA]</scope>
    <source>
        <strain evidence="3">F231</strain>
    </source>
</reference>
<evidence type="ECO:0000256" key="2">
    <source>
        <dbReference type="SAM" id="Phobius"/>
    </source>
</evidence>
<gene>
    <name evidence="3" type="ORF">SAY86_007389</name>
</gene>